<dbReference type="InterPro" id="IPR046533">
    <property type="entry name" value="DUF6598"/>
</dbReference>
<dbReference type="AlphaFoldDB" id="A0AAV5FKN9"/>
<dbReference type="EMBL" id="BQKI01000088">
    <property type="protein sequence ID" value="GJN36358.1"/>
    <property type="molecule type" value="Genomic_DNA"/>
</dbReference>
<feature type="domain" description="DUF6598" evidence="2">
    <location>
        <begin position="71"/>
        <end position="254"/>
    </location>
</feature>
<reference evidence="3" key="1">
    <citation type="journal article" date="2018" name="DNA Res.">
        <title>Multiple hybrid de novo genome assembly of finger millet, an orphan allotetraploid crop.</title>
        <authorList>
            <person name="Hatakeyama M."/>
            <person name="Aluri S."/>
            <person name="Balachadran M.T."/>
            <person name="Sivarajan S.R."/>
            <person name="Patrignani A."/>
            <person name="Gruter S."/>
            <person name="Poveda L."/>
            <person name="Shimizu-Inatsugi R."/>
            <person name="Baeten J."/>
            <person name="Francoijs K.J."/>
            <person name="Nataraja K.N."/>
            <person name="Reddy Y.A.N."/>
            <person name="Phadnis S."/>
            <person name="Ravikumar R.L."/>
            <person name="Schlapbach R."/>
            <person name="Sreeman S.M."/>
            <person name="Shimizu K.K."/>
        </authorList>
    </citation>
    <scope>NUCLEOTIDE SEQUENCE</scope>
</reference>
<comment type="caution">
    <text evidence="3">The sequence shown here is derived from an EMBL/GenBank/DDBJ whole genome shotgun (WGS) entry which is preliminary data.</text>
</comment>
<feature type="coiled-coil region" evidence="1">
    <location>
        <begin position="38"/>
        <end position="65"/>
    </location>
</feature>
<evidence type="ECO:0000256" key="1">
    <source>
        <dbReference type="SAM" id="Coils"/>
    </source>
</evidence>
<gene>
    <name evidence="3" type="primary">gb25208</name>
    <name evidence="3" type="ORF">PR202_gb25208</name>
</gene>
<proteinExistence type="predicted"/>
<evidence type="ECO:0000259" key="2">
    <source>
        <dbReference type="Pfam" id="PF20241"/>
    </source>
</evidence>
<accession>A0AAV5FKN9</accession>
<keyword evidence="1" id="KW-0175">Coiled coil</keyword>
<dbReference type="Proteomes" id="UP001054889">
    <property type="component" value="Unassembled WGS sequence"/>
</dbReference>
<organism evidence="3 4">
    <name type="scientific">Eleusine coracana subsp. coracana</name>
    <dbReference type="NCBI Taxonomy" id="191504"/>
    <lineage>
        <taxon>Eukaryota</taxon>
        <taxon>Viridiplantae</taxon>
        <taxon>Streptophyta</taxon>
        <taxon>Embryophyta</taxon>
        <taxon>Tracheophyta</taxon>
        <taxon>Spermatophyta</taxon>
        <taxon>Magnoliopsida</taxon>
        <taxon>Liliopsida</taxon>
        <taxon>Poales</taxon>
        <taxon>Poaceae</taxon>
        <taxon>PACMAD clade</taxon>
        <taxon>Chloridoideae</taxon>
        <taxon>Cynodonteae</taxon>
        <taxon>Eleusininae</taxon>
        <taxon>Eleusine</taxon>
    </lineage>
</organism>
<evidence type="ECO:0000313" key="3">
    <source>
        <dbReference type="EMBL" id="GJN36358.1"/>
    </source>
</evidence>
<evidence type="ECO:0000313" key="4">
    <source>
        <dbReference type="Proteomes" id="UP001054889"/>
    </source>
</evidence>
<dbReference type="PANTHER" id="PTHR33065:SF93">
    <property type="entry name" value="DUF6598 DOMAIN-CONTAINING PROTEIN"/>
    <property type="match status" value="1"/>
</dbReference>
<sequence length="261" mass="29161">MSDADREAKKAQVKEERTGLMQEFLRVSSEIRDPDYSDMSEEERAEEAERLRQEAMEEARLLEIAGNHQGSLRNNDEPLILTSPKRGLALLDNNYVETDLKIKDHQGQDRELSKGIIIIRGIAGRSLKKCEVETNSLVTRLSTVDMMYAVVIRAVEGTIGIRVLQVQFAGMITAHTTSIQKKIVLYDSKVAGAKTRDGNVQLMRPVVCVYVRDMLIIDTETSAGESSRLDFTPKGNSGERVVITLGAIKLRVKVAWSIMDP</sequence>
<keyword evidence="4" id="KW-1185">Reference proteome</keyword>
<name>A0AAV5FKN9_ELECO</name>
<reference evidence="3" key="2">
    <citation type="submission" date="2021-12" db="EMBL/GenBank/DDBJ databases">
        <title>Resequencing data analysis of finger millet.</title>
        <authorList>
            <person name="Hatakeyama M."/>
            <person name="Aluri S."/>
            <person name="Balachadran M.T."/>
            <person name="Sivarajan S.R."/>
            <person name="Poveda L."/>
            <person name="Shimizu-Inatsugi R."/>
            <person name="Schlapbach R."/>
            <person name="Sreeman S.M."/>
            <person name="Shimizu K.K."/>
        </authorList>
    </citation>
    <scope>NUCLEOTIDE SEQUENCE</scope>
</reference>
<dbReference type="PANTHER" id="PTHR33065">
    <property type="entry name" value="OS07G0486400 PROTEIN"/>
    <property type="match status" value="1"/>
</dbReference>
<protein>
    <recommendedName>
        <fullName evidence="2">DUF6598 domain-containing protein</fullName>
    </recommendedName>
</protein>
<dbReference type="Pfam" id="PF20241">
    <property type="entry name" value="DUF6598"/>
    <property type="match status" value="1"/>
</dbReference>